<dbReference type="PANTHER" id="PTHR30026">
    <property type="entry name" value="OUTER MEMBRANE PROTEIN TOLC"/>
    <property type="match status" value="1"/>
</dbReference>
<proteinExistence type="inferred from homology"/>
<sequence>MKDKLPLLSTLLFGAFLLINNLLFSQELDLKSYLDLVKKSNIDLKLSANQVLVSKQETKIARSALLPDVSINGFYQRDFNRNFLFINDFDGGLTRLRTNFNNSVNANAVLNQTLFDLSVFSAIKVVKLTEEISKLNDSHLTNEISTQASSLYWQAIFTKESIKVLVENSSLAKDQLAQIKKLHEKGLASDLQLQQAEVFYKKTLPTLKNAENQFKKLLNDLKILADIPLIEDIVLTEDLESIKLNGLINSSESDLETQPQLQVLKKEVEIANKQISIDKKFWYPKLNLAATYNYGAQANNFNFNDNSNKLFFLQLGVSMPIFSGGRNRAKISKAVIEEETARFNLAKTRQNLLNQLQTAENNYNNAIANIQTHKETILLNENEIEIFKKQLSLGVVTTIEFKESRLRLTQSKQELLNAYLDLHIAQLQIIRITGQKN</sequence>
<evidence type="ECO:0000256" key="1">
    <source>
        <dbReference type="ARBA" id="ARBA00004442"/>
    </source>
</evidence>
<dbReference type="SUPFAM" id="SSF56954">
    <property type="entry name" value="Outer membrane efflux proteins (OEP)"/>
    <property type="match status" value="1"/>
</dbReference>
<dbReference type="GO" id="GO:0015562">
    <property type="term" value="F:efflux transmembrane transporter activity"/>
    <property type="evidence" value="ECO:0007669"/>
    <property type="project" value="InterPro"/>
</dbReference>
<evidence type="ECO:0000256" key="8">
    <source>
        <dbReference type="SAM" id="Coils"/>
    </source>
</evidence>
<dbReference type="Gene3D" id="1.20.1600.10">
    <property type="entry name" value="Outer membrane efflux proteins (OEP)"/>
    <property type="match status" value="1"/>
</dbReference>
<dbReference type="RefSeq" id="WP_163608159.1">
    <property type="nucleotide sequence ID" value="NZ_JAABOO010000003.1"/>
</dbReference>
<comment type="similarity">
    <text evidence="2">Belongs to the outer membrane factor (OMF) (TC 1.B.17) family.</text>
</comment>
<gene>
    <name evidence="9" type="ORF">GWK08_15605</name>
</gene>
<feature type="coiled-coil region" evidence="8">
    <location>
        <begin position="342"/>
        <end position="376"/>
    </location>
</feature>
<reference evidence="9 10" key="1">
    <citation type="submission" date="2020-01" db="EMBL/GenBank/DDBJ databases">
        <title>Leptobacterium flavescens.</title>
        <authorList>
            <person name="Wang G."/>
        </authorList>
    </citation>
    <scope>NUCLEOTIDE SEQUENCE [LARGE SCALE GENOMIC DNA]</scope>
    <source>
        <strain evidence="9 10">KCTC 22160</strain>
    </source>
</reference>
<evidence type="ECO:0000256" key="5">
    <source>
        <dbReference type="ARBA" id="ARBA00022692"/>
    </source>
</evidence>
<evidence type="ECO:0000256" key="3">
    <source>
        <dbReference type="ARBA" id="ARBA00022448"/>
    </source>
</evidence>
<keyword evidence="4" id="KW-1134">Transmembrane beta strand</keyword>
<keyword evidence="7" id="KW-0998">Cell outer membrane</keyword>
<dbReference type="EMBL" id="JAABOO010000003">
    <property type="protein sequence ID" value="NER14882.1"/>
    <property type="molecule type" value="Genomic_DNA"/>
</dbReference>
<comment type="subcellular location">
    <subcellularLocation>
        <location evidence="1">Cell outer membrane</location>
    </subcellularLocation>
</comment>
<evidence type="ECO:0000313" key="10">
    <source>
        <dbReference type="Proteomes" id="UP000468581"/>
    </source>
</evidence>
<dbReference type="InterPro" id="IPR003423">
    <property type="entry name" value="OMP_efflux"/>
</dbReference>
<evidence type="ECO:0000313" key="9">
    <source>
        <dbReference type="EMBL" id="NER14882.1"/>
    </source>
</evidence>
<comment type="caution">
    <text evidence="9">The sequence shown here is derived from an EMBL/GenBank/DDBJ whole genome shotgun (WGS) entry which is preliminary data.</text>
</comment>
<name>A0A6P0UQS9_9FLAO</name>
<keyword evidence="5" id="KW-0812">Transmembrane</keyword>
<evidence type="ECO:0000256" key="4">
    <source>
        <dbReference type="ARBA" id="ARBA00022452"/>
    </source>
</evidence>
<dbReference type="AlphaFoldDB" id="A0A6P0UQS9"/>
<dbReference type="GO" id="GO:0009279">
    <property type="term" value="C:cell outer membrane"/>
    <property type="evidence" value="ECO:0007669"/>
    <property type="project" value="UniProtKB-SubCell"/>
</dbReference>
<keyword evidence="8" id="KW-0175">Coiled coil</keyword>
<evidence type="ECO:0000256" key="2">
    <source>
        <dbReference type="ARBA" id="ARBA00007613"/>
    </source>
</evidence>
<protein>
    <submittedName>
        <fullName evidence="9">TolC family protein</fullName>
    </submittedName>
</protein>
<dbReference type="Proteomes" id="UP000468581">
    <property type="component" value="Unassembled WGS sequence"/>
</dbReference>
<accession>A0A6P0UQS9</accession>
<keyword evidence="10" id="KW-1185">Reference proteome</keyword>
<dbReference type="GO" id="GO:0015288">
    <property type="term" value="F:porin activity"/>
    <property type="evidence" value="ECO:0007669"/>
    <property type="project" value="TreeGrafter"/>
</dbReference>
<organism evidence="9 10">
    <name type="scientific">Leptobacterium flavescens</name>
    <dbReference type="NCBI Taxonomy" id="472055"/>
    <lineage>
        <taxon>Bacteria</taxon>
        <taxon>Pseudomonadati</taxon>
        <taxon>Bacteroidota</taxon>
        <taxon>Flavobacteriia</taxon>
        <taxon>Flavobacteriales</taxon>
        <taxon>Flavobacteriaceae</taxon>
        <taxon>Leptobacterium</taxon>
    </lineage>
</organism>
<dbReference type="InterPro" id="IPR051906">
    <property type="entry name" value="TolC-like"/>
</dbReference>
<dbReference type="Pfam" id="PF02321">
    <property type="entry name" value="OEP"/>
    <property type="match status" value="2"/>
</dbReference>
<evidence type="ECO:0000256" key="7">
    <source>
        <dbReference type="ARBA" id="ARBA00023237"/>
    </source>
</evidence>
<keyword evidence="6" id="KW-0472">Membrane</keyword>
<dbReference type="GO" id="GO:1990281">
    <property type="term" value="C:efflux pump complex"/>
    <property type="evidence" value="ECO:0007669"/>
    <property type="project" value="TreeGrafter"/>
</dbReference>
<keyword evidence="3" id="KW-0813">Transport</keyword>
<evidence type="ECO:0000256" key="6">
    <source>
        <dbReference type="ARBA" id="ARBA00023136"/>
    </source>
</evidence>
<dbReference type="PANTHER" id="PTHR30026:SF20">
    <property type="entry name" value="OUTER MEMBRANE PROTEIN TOLC"/>
    <property type="match status" value="1"/>
</dbReference>